<evidence type="ECO:0000313" key="1">
    <source>
        <dbReference type="EMBL" id="DAD81629.1"/>
    </source>
</evidence>
<protein>
    <submittedName>
        <fullName evidence="1">Capsid protein</fullName>
    </submittedName>
</protein>
<accession>A0A8S5MH08</accession>
<reference evidence="1" key="1">
    <citation type="journal article" date="2021" name="Proc. Natl. Acad. Sci. U.S.A.">
        <title>A Catalog of Tens of Thousands of Viruses from Human Metagenomes Reveals Hidden Associations with Chronic Diseases.</title>
        <authorList>
            <person name="Tisza M.J."/>
            <person name="Buck C.B."/>
        </authorList>
    </citation>
    <scope>NUCLEOTIDE SEQUENCE</scope>
    <source>
        <strain evidence="1">Ct9Ns12</strain>
    </source>
</reference>
<organism evidence="1">
    <name type="scientific">Myoviridae sp. ct9Ns12</name>
    <dbReference type="NCBI Taxonomy" id="2826626"/>
    <lineage>
        <taxon>Viruses</taxon>
        <taxon>Duplodnaviria</taxon>
        <taxon>Heunggongvirae</taxon>
        <taxon>Uroviricota</taxon>
        <taxon>Caudoviricetes</taxon>
    </lineage>
</organism>
<proteinExistence type="predicted"/>
<name>A0A8S5MH08_9CAUD</name>
<dbReference type="EMBL" id="BK014906">
    <property type="protein sequence ID" value="DAD81629.1"/>
    <property type="molecule type" value="Genomic_DNA"/>
</dbReference>
<sequence length="403" mass="45417">MYTRNKEFYDIVGRGLAAMGYTGNKPLEAWINDMFADKYNAEQTFAQMGFPLNPNIPLNPTYEQIEATIRPYTLATYVDIDSDGATKSTDGLSLQMGGLPTFKHEITLSRKILREKMMLMDAIGSSTPEIEATIMELLFNGVDSLLGGNYNTFLYQRNQVISKKGNLIIDAANNPLGISLSIDFGVPKKNIKDSYWYKKVDSTGVVSQEAAVGTSIDPIKVMRDVIRYSKEKDFAPQGHWEVSKTTWDDIINLPYFRQMYTVANRPDISDKDMQLAFANLVTDDAIKAFIEARIGAEIRVVDSISVVESYDKDTQKINYKTLQNFEEGVMAYVPNEDLGDVQCGRPIFMETPGARTALYDGGRTLIRQVFNDETMTQTIKSEVTGLVVPNKVRWFYYLNIKGK</sequence>